<dbReference type="EMBL" id="CP042301">
    <property type="protein sequence ID" value="QDZ00244.1"/>
    <property type="molecule type" value="Genomic_DNA"/>
</dbReference>
<dbReference type="RefSeq" id="WP_146298892.1">
    <property type="nucleotide sequence ID" value="NZ_CP042301.2"/>
</dbReference>
<organism evidence="1 2">
    <name type="scientific">Nitratireductor mangrovi</name>
    <dbReference type="NCBI Taxonomy" id="2599600"/>
    <lineage>
        <taxon>Bacteria</taxon>
        <taxon>Pseudomonadati</taxon>
        <taxon>Pseudomonadota</taxon>
        <taxon>Alphaproteobacteria</taxon>
        <taxon>Hyphomicrobiales</taxon>
        <taxon>Phyllobacteriaceae</taxon>
        <taxon>Nitratireductor</taxon>
    </lineage>
</organism>
<gene>
    <name evidence="1" type="ORF">FQ775_07560</name>
</gene>
<dbReference type="AlphaFoldDB" id="A0A5B8KX33"/>
<evidence type="ECO:0000313" key="1">
    <source>
        <dbReference type="EMBL" id="QDZ00244.1"/>
    </source>
</evidence>
<name>A0A5B8KX33_9HYPH</name>
<accession>A0A5B8KX33</accession>
<reference evidence="1" key="1">
    <citation type="submission" date="2020-04" db="EMBL/GenBank/DDBJ databases">
        <title>Nitratireductor sp. nov. isolated from mangrove soil.</title>
        <authorList>
            <person name="Ye Y."/>
        </authorList>
    </citation>
    <scope>NUCLEOTIDE SEQUENCE</scope>
    <source>
        <strain evidence="1">SY7</strain>
    </source>
</reference>
<sequence length="349" mass="40982">MRVMCIFVTDNNYPLFATPIFSDKDGDFFVQTSTDGTTISSFTRIVPPQKHFLRIEKIEHDQRNIGDPILYCLALDEGWYWLGTTDKLRMQIRSELYKSAVENFPFLRLEIGRLLGDRQMITYASLDGARKLARISTPVAEHWRIGSSFEREVDQEVTGIIQDGAQRRLVPIRISIPQICVDELDRTARDKNVKRAELVRILIGEYRSEIYSFSFWKQFGEFTDRFLNKHYIGRRFEEDPEFREIVLFNSGATERSLSRTSYRKILGFFSYRRSTVRINGDDQILLFENFQNQELYFAHGSIEEFYGFAFLFLASLDDKFLEERIIHQRNLFFEELRANTEGGEAKSSH</sequence>
<proteinExistence type="predicted"/>
<dbReference type="Proteomes" id="UP000321389">
    <property type="component" value="Chromosome"/>
</dbReference>
<dbReference type="KEGG" id="niy:FQ775_07560"/>
<protein>
    <submittedName>
        <fullName evidence="1">Uncharacterized protein</fullName>
    </submittedName>
</protein>
<evidence type="ECO:0000313" key="2">
    <source>
        <dbReference type="Proteomes" id="UP000321389"/>
    </source>
</evidence>
<keyword evidence="2" id="KW-1185">Reference proteome</keyword>